<dbReference type="RefSeq" id="WP_142002727.1">
    <property type="nucleotide sequence ID" value="NZ_VFML01000002.1"/>
</dbReference>
<name>A0A542CS94_AMYCI</name>
<evidence type="ECO:0000313" key="5">
    <source>
        <dbReference type="Proteomes" id="UP000320876"/>
    </source>
</evidence>
<dbReference type="Proteomes" id="UP000320876">
    <property type="component" value="Unassembled WGS sequence"/>
</dbReference>
<evidence type="ECO:0000256" key="2">
    <source>
        <dbReference type="RuleBase" id="RU003616"/>
    </source>
</evidence>
<sequence length="161" mass="17554">MPARGRKFRNPFRGVVDGVSEMNRMADRMTGADGGSTEQQPRGYANAWSPATDIVARGSDLLIRCELPGVSLDDVEVSMSRGTLTIAGERQRDEEDTEVYVRERAHGQFRRDITLPEGVKKEHIEAELTEGVLRVTVAGSAAAPGSSRIDVRAGRDRGRTG</sequence>
<accession>A0A542CS94</accession>
<proteinExistence type="inferred from homology"/>
<dbReference type="InterPro" id="IPR002068">
    <property type="entry name" value="A-crystallin/Hsp20_dom"/>
</dbReference>
<dbReference type="InterPro" id="IPR031107">
    <property type="entry name" value="Small_HSP"/>
</dbReference>
<dbReference type="CDD" id="cd06464">
    <property type="entry name" value="ACD_sHsps-like"/>
    <property type="match status" value="1"/>
</dbReference>
<comment type="similarity">
    <text evidence="1 2">Belongs to the small heat shock protein (HSP20) family.</text>
</comment>
<dbReference type="Pfam" id="PF00011">
    <property type="entry name" value="HSP20"/>
    <property type="match status" value="1"/>
</dbReference>
<comment type="caution">
    <text evidence="4">The sequence shown here is derived from an EMBL/GenBank/DDBJ whole genome shotgun (WGS) entry which is preliminary data.</text>
</comment>
<evidence type="ECO:0000259" key="3">
    <source>
        <dbReference type="PROSITE" id="PS01031"/>
    </source>
</evidence>
<gene>
    <name evidence="4" type="ORF">FB471_5838</name>
</gene>
<organism evidence="4 5">
    <name type="scientific">Amycolatopsis cihanbeyliensis</name>
    <dbReference type="NCBI Taxonomy" id="1128664"/>
    <lineage>
        <taxon>Bacteria</taxon>
        <taxon>Bacillati</taxon>
        <taxon>Actinomycetota</taxon>
        <taxon>Actinomycetes</taxon>
        <taxon>Pseudonocardiales</taxon>
        <taxon>Pseudonocardiaceae</taxon>
        <taxon>Amycolatopsis</taxon>
    </lineage>
</organism>
<evidence type="ECO:0000313" key="4">
    <source>
        <dbReference type="EMBL" id="TQI93698.1"/>
    </source>
</evidence>
<dbReference type="AlphaFoldDB" id="A0A542CS94"/>
<feature type="domain" description="SHSP" evidence="3">
    <location>
        <begin position="42"/>
        <end position="154"/>
    </location>
</feature>
<protein>
    <submittedName>
        <fullName evidence="4">Heat shock protein Hsp20</fullName>
    </submittedName>
</protein>
<dbReference type="Gene3D" id="2.60.40.790">
    <property type="match status" value="1"/>
</dbReference>
<dbReference type="PROSITE" id="PS01031">
    <property type="entry name" value="SHSP"/>
    <property type="match status" value="1"/>
</dbReference>
<dbReference type="SUPFAM" id="SSF49764">
    <property type="entry name" value="HSP20-like chaperones"/>
    <property type="match status" value="1"/>
</dbReference>
<dbReference type="OrthoDB" id="9809760at2"/>
<evidence type="ECO:0000256" key="1">
    <source>
        <dbReference type="PROSITE-ProRule" id="PRU00285"/>
    </source>
</evidence>
<dbReference type="PANTHER" id="PTHR11527">
    <property type="entry name" value="HEAT-SHOCK PROTEIN 20 FAMILY MEMBER"/>
    <property type="match status" value="1"/>
</dbReference>
<dbReference type="EMBL" id="VFML01000002">
    <property type="protein sequence ID" value="TQI93698.1"/>
    <property type="molecule type" value="Genomic_DNA"/>
</dbReference>
<dbReference type="InterPro" id="IPR008978">
    <property type="entry name" value="HSP20-like_chaperone"/>
</dbReference>
<keyword evidence="4" id="KW-0346">Stress response</keyword>
<keyword evidence="5" id="KW-1185">Reference proteome</keyword>
<reference evidence="4 5" key="1">
    <citation type="submission" date="2019-06" db="EMBL/GenBank/DDBJ databases">
        <title>Sequencing the genomes of 1000 actinobacteria strains.</title>
        <authorList>
            <person name="Klenk H.-P."/>
        </authorList>
    </citation>
    <scope>NUCLEOTIDE SEQUENCE [LARGE SCALE GENOMIC DNA]</scope>
    <source>
        <strain evidence="4 5">DSM 45679</strain>
    </source>
</reference>